<evidence type="ECO:0000313" key="2">
    <source>
        <dbReference type="WBParaSite" id="ES5_v2.g18886.t1"/>
    </source>
</evidence>
<dbReference type="Proteomes" id="UP000887579">
    <property type="component" value="Unplaced"/>
</dbReference>
<name>A0AC34FNB0_9BILA</name>
<evidence type="ECO:0000313" key="1">
    <source>
        <dbReference type="Proteomes" id="UP000887579"/>
    </source>
</evidence>
<reference evidence="2" key="1">
    <citation type="submission" date="2022-11" db="UniProtKB">
        <authorList>
            <consortium name="WormBaseParasite"/>
        </authorList>
    </citation>
    <scope>IDENTIFICATION</scope>
</reference>
<dbReference type="WBParaSite" id="ES5_v2.g18886.t1">
    <property type="protein sequence ID" value="ES5_v2.g18886.t1"/>
    <property type="gene ID" value="ES5_v2.g18886"/>
</dbReference>
<sequence length="391" mass="44221">MEQEKRNRRASTRFSPPQSSTNSSPSRRSLSSSRASSKPSTSKDAKKYEVEEILAKRIVGKYVQYFVKWKGYDKRFNSWIPKENCGECEWIIERFEENYYPKTPTQALSTTSSSVSKPSTPKSTTRMRSGISFSTSYSPTPPQPANQALSGSSFAISTPPTRKRSRTSFSTSLHNLQLKSPTPSTPKRSRSSFGSPLFPQIPKLPYSSPYPFPRHSSFSQSLNEQNTSALHSLDLNQNVVYSAPEENGILLEPDQADLIPYANEGALIPYENQGALISYANEGALIPYANQNPFLYVPEDQNALNLAPDENIVLPDPNENVINPVQPAPQRVKKSVHFDEPLKVTTKEYDKYEFDNDEYKKEDEVDFNDRLDYDEEQDETDFGDETESEED</sequence>
<accession>A0AC34FNB0</accession>
<organism evidence="1 2">
    <name type="scientific">Panagrolaimus sp. ES5</name>
    <dbReference type="NCBI Taxonomy" id="591445"/>
    <lineage>
        <taxon>Eukaryota</taxon>
        <taxon>Metazoa</taxon>
        <taxon>Ecdysozoa</taxon>
        <taxon>Nematoda</taxon>
        <taxon>Chromadorea</taxon>
        <taxon>Rhabditida</taxon>
        <taxon>Tylenchina</taxon>
        <taxon>Panagrolaimomorpha</taxon>
        <taxon>Panagrolaimoidea</taxon>
        <taxon>Panagrolaimidae</taxon>
        <taxon>Panagrolaimus</taxon>
    </lineage>
</organism>
<protein>
    <submittedName>
        <fullName evidence="2">Chromo domain-containing protein</fullName>
    </submittedName>
</protein>
<proteinExistence type="predicted"/>